<dbReference type="GO" id="GO:0043571">
    <property type="term" value="P:maintenance of CRISPR repeat elements"/>
    <property type="evidence" value="ECO:0007669"/>
    <property type="project" value="InterPro"/>
</dbReference>
<dbReference type="GO" id="GO:0004519">
    <property type="term" value="F:endonuclease activity"/>
    <property type="evidence" value="ECO:0007669"/>
    <property type="project" value="InterPro"/>
</dbReference>
<dbReference type="RefSeq" id="WP_078318335.1">
    <property type="nucleotide sequence ID" value="NZ_MUYV01000011.1"/>
</dbReference>
<dbReference type="STRING" id="573983.B0681_08695"/>
<keyword evidence="2" id="KW-1185">Reference proteome</keyword>
<gene>
    <name evidence="1" type="ORF">B0681_08695</name>
</gene>
<protein>
    <submittedName>
        <fullName evidence="1">Type I-F CRISPR-associated endoribonuclease Cas6/Csy4</fullName>
    </submittedName>
</protein>
<dbReference type="InterPro" id="IPR013396">
    <property type="entry name" value="CRISPR-assoc_prot_Csy4"/>
</dbReference>
<dbReference type="EMBL" id="MUYV01000011">
    <property type="protein sequence ID" value="OOS24021.1"/>
    <property type="molecule type" value="Genomic_DNA"/>
</dbReference>
<dbReference type="AlphaFoldDB" id="A0A1T0CPA9"/>
<dbReference type="NCBIfam" id="TIGR02563">
    <property type="entry name" value="cas_Csy4"/>
    <property type="match status" value="1"/>
</dbReference>
<proteinExistence type="predicted"/>
<accession>A0A1T0CPA9</accession>
<dbReference type="Gene3D" id="3.30.70.2540">
    <property type="entry name" value="CRISPR-associated endoribonuclease Cas6/Csy4"/>
    <property type="match status" value="1"/>
</dbReference>
<comment type="caution">
    <text evidence="1">The sequence shown here is derived from an EMBL/GenBank/DDBJ whole genome shotgun (WGS) entry which is preliminary data.</text>
</comment>
<dbReference type="InterPro" id="IPR042564">
    <property type="entry name" value="CRISPR-Cas6/Csy4_sf"/>
</dbReference>
<dbReference type="Proteomes" id="UP000190683">
    <property type="component" value="Unassembled WGS sequence"/>
</dbReference>
<dbReference type="Pfam" id="PF09618">
    <property type="entry name" value="Cas_Csy4"/>
    <property type="match status" value="1"/>
</dbReference>
<name>A0A1T0CPA9_9GAMM</name>
<evidence type="ECO:0000313" key="2">
    <source>
        <dbReference type="Proteomes" id="UP000190683"/>
    </source>
</evidence>
<reference evidence="1 2" key="1">
    <citation type="submission" date="2017-02" db="EMBL/GenBank/DDBJ databases">
        <title>Draft genome sequence of Moraxella porci CCUG 54912T type strain.</title>
        <authorList>
            <person name="Salva-Serra F."/>
            <person name="Engstrom-Jakobsson H."/>
            <person name="Thorell K."/>
            <person name="Jaen-Luchoro D."/>
            <person name="Gonzales-Siles L."/>
            <person name="Karlsson R."/>
            <person name="Yazdan S."/>
            <person name="Boulund F."/>
            <person name="Johnning A."/>
            <person name="Engstrand L."/>
            <person name="Kristiansson E."/>
            <person name="Moore E."/>
        </authorList>
    </citation>
    <scope>NUCLEOTIDE SEQUENCE [LARGE SCALE GENOMIC DNA]</scope>
    <source>
        <strain evidence="1 2">CCUG 54912</strain>
    </source>
</reference>
<organism evidence="1 2">
    <name type="scientific">Moraxella porci DSM 25326</name>
    <dbReference type="NCBI Taxonomy" id="573983"/>
    <lineage>
        <taxon>Bacteria</taxon>
        <taxon>Pseudomonadati</taxon>
        <taxon>Pseudomonadota</taxon>
        <taxon>Gammaproteobacteria</taxon>
        <taxon>Moraxellales</taxon>
        <taxon>Moraxellaceae</taxon>
        <taxon>Moraxella</taxon>
    </lineage>
</organism>
<sequence>MQFYQEITLLPDVEISPYFLWTKVYTQLHLAFVEQQDDDGKIAYGVAFPQYRLNADKQIGFLGFKLRIFAQTEQALQALNLAKWLERLTDYVHMTSIRPVPQDKVTGFSQYYRVIPKMPLDERISHQAARHGVSREAAAEHLKGYQTQATIEPFIRMPSQSTRHDFALHIGKKPTDGLGDGKFGTYGLSRSAGVPEF</sequence>
<evidence type="ECO:0000313" key="1">
    <source>
        <dbReference type="EMBL" id="OOS24021.1"/>
    </source>
</evidence>
<dbReference type="CDD" id="cd09739">
    <property type="entry name" value="Cas6_I-F"/>
    <property type="match status" value="1"/>
</dbReference>